<evidence type="ECO:0000256" key="3">
    <source>
        <dbReference type="ARBA" id="ARBA00022692"/>
    </source>
</evidence>
<comment type="caution">
    <text evidence="8">The sequence shown here is derived from an EMBL/GenBank/DDBJ whole genome shotgun (WGS) entry which is preliminary data.</text>
</comment>
<feature type="compositionally biased region" description="Low complexity" evidence="6">
    <location>
        <begin position="54"/>
        <end position="74"/>
    </location>
</feature>
<reference evidence="8 9" key="1">
    <citation type="journal article" date="2019" name="Sci. Rep.">
        <title>Comparative genomics of chytrid fungi reveal insights into the obligate biotrophic and pathogenic lifestyle of Synchytrium endobioticum.</title>
        <authorList>
            <person name="van de Vossenberg B.T.L.H."/>
            <person name="Warris S."/>
            <person name="Nguyen H.D.T."/>
            <person name="van Gent-Pelzer M.P.E."/>
            <person name="Joly D.L."/>
            <person name="van de Geest H.C."/>
            <person name="Bonants P.J.M."/>
            <person name="Smith D.S."/>
            <person name="Levesque C.A."/>
            <person name="van der Lee T.A.J."/>
        </authorList>
    </citation>
    <scope>NUCLEOTIDE SEQUENCE [LARGE SCALE GENOMIC DNA]</scope>
    <source>
        <strain evidence="8 9">JEL517</strain>
    </source>
</reference>
<dbReference type="NCBIfam" id="NF003465">
    <property type="entry name" value="PRK05089.1"/>
    <property type="match status" value="1"/>
</dbReference>
<dbReference type="GeneID" id="42003241"/>
<evidence type="ECO:0000256" key="5">
    <source>
        <dbReference type="ARBA" id="ARBA00023136"/>
    </source>
</evidence>
<evidence type="ECO:0000256" key="1">
    <source>
        <dbReference type="ARBA" id="ARBA00004007"/>
    </source>
</evidence>
<dbReference type="Pfam" id="PF04442">
    <property type="entry name" value="CtaG_Cox11"/>
    <property type="match status" value="1"/>
</dbReference>
<evidence type="ECO:0000313" key="8">
    <source>
        <dbReference type="EMBL" id="TPX35686.1"/>
    </source>
</evidence>
<dbReference type="OrthoDB" id="1704689at2759"/>
<evidence type="ECO:0000256" key="4">
    <source>
        <dbReference type="ARBA" id="ARBA00022989"/>
    </source>
</evidence>
<proteinExistence type="inferred from homology"/>
<feature type="transmembrane region" description="Helical" evidence="7">
    <location>
        <begin position="85"/>
        <end position="104"/>
    </location>
</feature>
<dbReference type="GO" id="GO:0005743">
    <property type="term" value="C:mitochondrial inner membrane"/>
    <property type="evidence" value="ECO:0007669"/>
    <property type="project" value="UniProtKB-SubCell"/>
</dbReference>
<dbReference type="EMBL" id="QEAO01000007">
    <property type="protein sequence ID" value="TPX35686.1"/>
    <property type="molecule type" value="Genomic_DNA"/>
</dbReference>
<evidence type="ECO:0000313" key="9">
    <source>
        <dbReference type="Proteomes" id="UP000319731"/>
    </source>
</evidence>
<dbReference type="GO" id="GO:0005507">
    <property type="term" value="F:copper ion binding"/>
    <property type="evidence" value="ECO:0007669"/>
    <property type="project" value="InterPro"/>
</dbReference>
<dbReference type="InterPro" id="IPR023471">
    <property type="entry name" value="CtaG/Cox11_dom_sf"/>
</dbReference>
<keyword evidence="4 7" id="KW-1133">Transmembrane helix</keyword>
<comment type="function">
    <text evidence="1">Exerts its effect at some terminal stage of cytochrome c oxidase synthesis, probably by being involved in the insertion of the copper B into subunit I.</text>
</comment>
<keyword evidence="3 7" id="KW-0812">Transmembrane</keyword>
<protein>
    <recommendedName>
        <fullName evidence="10">Cytochrome c oxidase assembly protein CtaG/Cox11</fullName>
    </recommendedName>
</protein>
<dbReference type="AlphaFoldDB" id="A0A507CCD3"/>
<keyword evidence="5 7" id="KW-0472">Membrane</keyword>
<sequence length="259" mass="28806">MAAMNVGRTCIRQLMKEIRSIPSRGCIQPIRIPSRPFTGTIPRASPQPNQPNLNQASTHQHSQSNNNNRYQNASRQANAEGIETVVYYSASVIVVFVGLAYAAVPLYKLICTQTGLDGTPLTSAGHKFEPESMVPVANARPIRVTFDSSTSDAMRWNFKPIVKSITIVPGETALTFFTAKNPTNEDIVGISTYSVVPPKAAQYFNKIQCFCFEEQKLAAGEEVDMPVFFYIDPEFVNDPWMKDVSSITLSYTFFKSKMQ</sequence>
<dbReference type="PANTHER" id="PTHR21320:SF3">
    <property type="entry name" value="CYTOCHROME C OXIDASE ASSEMBLY PROTEIN COX11, MITOCHONDRIAL-RELATED"/>
    <property type="match status" value="1"/>
</dbReference>
<dbReference type="SUPFAM" id="SSF110111">
    <property type="entry name" value="Ctag/Cox11"/>
    <property type="match status" value="1"/>
</dbReference>
<dbReference type="Proteomes" id="UP000319731">
    <property type="component" value="Unassembled WGS sequence"/>
</dbReference>
<keyword evidence="9" id="KW-1185">Reference proteome</keyword>
<feature type="region of interest" description="Disordered" evidence="6">
    <location>
        <begin position="37"/>
        <end position="74"/>
    </location>
</feature>
<dbReference type="InterPro" id="IPR007533">
    <property type="entry name" value="Cyt_c_oxidase_assmbl_CtaG"/>
</dbReference>
<dbReference type="RefSeq" id="XP_031026118.1">
    <property type="nucleotide sequence ID" value="XM_031167944.1"/>
</dbReference>
<dbReference type="FunFam" id="2.60.370.10:FF:000001">
    <property type="entry name" value="COX11 cytochrome c oxidase assembly homolog"/>
    <property type="match status" value="1"/>
</dbReference>
<dbReference type="Gene3D" id="2.60.370.10">
    <property type="entry name" value="Ctag/Cox11"/>
    <property type="match status" value="1"/>
</dbReference>
<evidence type="ECO:0008006" key="10">
    <source>
        <dbReference type="Google" id="ProtNLM"/>
    </source>
</evidence>
<name>A0A507CCD3_9FUNG</name>
<evidence type="ECO:0000256" key="7">
    <source>
        <dbReference type="SAM" id="Phobius"/>
    </source>
</evidence>
<dbReference type="PANTHER" id="PTHR21320">
    <property type="entry name" value="CYTOCHROME C OXIDASE ASSEMBLY PROTEIN COX11-RELATED"/>
    <property type="match status" value="1"/>
</dbReference>
<accession>A0A507CCD3</accession>
<comment type="subcellular location">
    <subcellularLocation>
        <location evidence="2">Mitochondrion inner membrane</location>
        <topology evidence="2">Single-pass membrane protein</topology>
        <orientation evidence="2">Intermembrane side</orientation>
    </subcellularLocation>
</comment>
<evidence type="ECO:0000256" key="6">
    <source>
        <dbReference type="SAM" id="MobiDB-lite"/>
    </source>
</evidence>
<dbReference type="STRING" id="1806994.A0A507CCD3"/>
<dbReference type="HAMAP" id="MF_00155">
    <property type="entry name" value="CtaG"/>
    <property type="match status" value="1"/>
</dbReference>
<gene>
    <name evidence="8" type="ORF">SmJEL517_g02016</name>
</gene>
<evidence type="ECO:0000256" key="2">
    <source>
        <dbReference type="ARBA" id="ARBA00004243"/>
    </source>
</evidence>
<organism evidence="8 9">
    <name type="scientific">Synchytrium microbalum</name>
    <dbReference type="NCBI Taxonomy" id="1806994"/>
    <lineage>
        <taxon>Eukaryota</taxon>
        <taxon>Fungi</taxon>
        <taxon>Fungi incertae sedis</taxon>
        <taxon>Chytridiomycota</taxon>
        <taxon>Chytridiomycota incertae sedis</taxon>
        <taxon>Chytridiomycetes</taxon>
        <taxon>Synchytriales</taxon>
        <taxon>Synchytriaceae</taxon>
        <taxon>Synchytrium</taxon>
    </lineage>
</organism>